<evidence type="ECO:0000313" key="4">
    <source>
        <dbReference type="EMBL" id="PZQ24615.1"/>
    </source>
</evidence>
<gene>
    <name evidence="4" type="ORF">DI569_00060</name>
</gene>
<accession>A0A2W5LDB1</accession>
<dbReference type="Proteomes" id="UP000248597">
    <property type="component" value="Unassembled WGS sequence"/>
</dbReference>
<dbReference type="InterPro" id="IPR001647">
    <property type="entry name" value="HTH_TetR"/>
</dbReference>
<name>A0A2W5LDB1_SPHMC</name>
<dbReference type="InterPro" id="IPR009057">
    <property type="entry name" value="Homeodomain-like_sf"/>
</dbReference>
<organism evidence="4 5">
    <name type="scientific">Sphingopyxis macrogoltabida</name>
    <name type="common">Sphingomonas macrogoltabidus</name>
    <dbReference type="NCBI Taxonomy" id="33050"/>
    <lineage>
        <taxon>Bacteria</taxon>
        <taxon>Pseudomonadati</taxon>
        <taxon>Pseudomonadota</taxon>
        <taxon>Alphaproteobacteria</taxon>
        <taxon>Sphingomonadales</taxon>
        <taxon>Sphingomonadaceae</taxon>
        <taxon>Sphingopyxis</taxon>
    </lineage>
</organism>
<reference evidence="4 5" key="1">
    <citation type="submission" date="2017-08" db="EMBL/GenBank/DDBJ databases">
        <title>Infants hospitalized years apart are colonized by the same room-sourced microbial strains.</title>
        <authorList>
            <person name="Brooks B."/>
            <person name="Olm M.R."/>
            <person name="Firek B.A."/>
            <person name="Baker R."/>
            <person name="Thomas B.C."/>
            <person name="Morowitz M.J."/>
            <person name="Banfield J.F."/>
        </authorList>
    </citation>
    <scope>NUCLEOTIDE SEQUENCE [LARGE SCALE GENOMIC DNA]</scope>
    <source>
        <strain evidence="4">S2_005_003_R2_47</strain>
    </source>
</reference>
<sequence>MFSDSHASEKAGIRAIKAAATRAALLEAVVNLVALGGVSVVTHRAVAAQAQVSPALVAYHFATIEDLLLATSTVLTEAAVERLDQAIREVSSRASLLEVTSRYLADQFGVHRKSFVARLELDLAKARGGSIAPDVLAANEMFVDLIRPFVADDRAARTLLAAIIGFALQGVLGLEPCSEADCRRFLADLYDRHGVGEPAGAPTF</sequence>
<comment type="caution">
    <text evidence="4">The sequence shown here is derived from an EMBL/GenBank/DDBJ whole genome shotgun (WGS) entry which is preliminary data.</text>
</comment>
<evidence type="ECO:0000256" key="1">
    <source>
        <dbReference type="ARBA" id="ARBA00023125"/>
    </source>
</evidence>
<feature type="domain" description="HTH tetR-type" evidence="3">
    <location>
        <begin position="19"/>
        <end position="79"/>
    </location>
</feature>
<dbReference type="EMBL" id="QFPJ01000001">
    <property type="protein sequence ID" value="PZQ24615.1"/>
    <property type="molecule type" value="Genomic_DNA"/>
</dbReference>
<keyword evidence="1 2" id="KW-0238">DNA-binding</keyword>
<feature type="DNA-binding region" description="H-T-H motif" evidence="2">
    <location>
        <begin position="42"/>
        <end position="61"/>
    </location>
</feature>
<dbReference type="GO" id="GO:0003677">
    <property type="term" value="F:DNA binding"/>
    <property type="evidence" value="ECO:0007669"/>
    <property type="project" value="UniProtKB-UniRule"/>
</dbReference>
<dbReference type="AlphaFoldDB" id="A0A2W5LDB1"/>
<dbReference type="PROSITE" id="PS50977">
    <property type="entry name" value="HTH_TETR_2"/>
    <property type="match status" value="1"/>
</dbReference>
<dbReference type="Gene3D" id="1.10.357.10">
    <property type="entry name" value="Tetracycline Repressor, domain 2"/>
    <property type="match status" value="1"/>
</dbReference>
<protein>
    <recommendedName>
        <fullName evidence="3">HTH tetR-type domain-containing protein</fullName>
    </recommendedName>
</protein>
<evidence type="ECO:0000313" key="5">
    <source>
        <dbReference type="Proteomes" id="UP000248597"/>
    </source>
</evidence>
<dbReference type="SUPFAM" id="SSF46689">
    <property type="entry name" value="Homeodomain-like"/>
    <property type="match status" value="1"/>
</dbReference>
<evidence type="ECO:0000259" key="3">
    <source>
        <dbReference type="PROSITE" id="PS50977"/>
    </source>
</evidence>
<dbReference type="Pfam" id="PF00440">
    <property type="entry name" value="TetR_N"/>
    <property type="match status" value="1"/>
</dbReference>
<evidence type="ECO:0000256" key="2">
    <source>
        <dbReference type="PROSITE-ProRule" id="PRU00335"/>
    </source>
</evidence>
<proteinExistence type="predicted"/>